<evidence type="ECO:0000313" key="3">
    <source>
        <dbReference type="Proteomes" id="UP000184536"/>
    </source>
</evidence>
<dbReference type="AlphaFoldDB" id="A0A1M6NF99"/>
<feature type="transmembrane region" description="Helical" evidence="1">
    <location>
        <begin position="98"/>
        <end position="117"/>
    </location>
</feature>
<name>A0A1M6NF99_9FIRM</name>
<keyword evidence="1" id="KW-0812">Transmembrane</keyword>
<keyword evidence="1" id="KW-1133">Transmembrane helix</keyword>
<keyword evidence="1" id="KW-0472">Membrane</keyword>
<protein>
    <submittedName>
        <fullName evidence="2">Uncharacterized protein</fullName>
    </submittedName>
</protein>
<proteinExistence type="predicted"/>
<evidence type="ECO:0000313" key="2">
    <source>
        <dbReference type="EMBL" id="SHJ94367.1"/>
    </source>
</evidence>
<sequence>MEYGYLLNPMIMEKTHYEKFQEYMKQYEGASERQIMAEIMRVRGEVSQDVLNAHLKNLELMGNMEGFGNEQIRQRIAMMKNALAAGAPAASSRTIETAQFFGGSSLLLWFLLLTAIWRRPFFGRPGFGRPGFGFPGFW</sequence>
<dbReference type="Proteomes" id="UP000184536">
    <property type="component" value="Unassembled WGS sequence"/>
</dbReference>
<evidence type="ECO:0000256" key="1">
    <source>
        <dbReference type="SAM" id="Phobius"/>
    </source>
</evidence>
<dbReference type="OrthoDB" id="1956655at2"/>
<dbReference type="STRING" id="1121919.SAMN02745975_03284"/>
<organism evidence="2 3">
    <name type="scientific">Geosporobacter subterraneus DSM 17957</name>
    <dbReference type="NCBI Taxonomy" id="1121919"/>
    <lineage>
        <taxon>Bacteria</taxon>
        <taxon>Bacillati</taxon>
        <taxon>Bacillota</taxon>
        <taxon>Clostridia</taxon>
        <taxon>Peptostreptococcales</taxon>
        <taxon>Thermotaleaceae</taxon>
        <taxon>Geosporobacter</taxon>
    </lineage>
</organism>
<keyword evidence="3" id="KW-1185">Reference proteome</keyword>
<gene>
    <name evidence="2" type="ORF">SAMN02745975_03284</name>
</gene>
<accession>A0A1M6NF99</accession>
<dbReference type="EMBL" id="FQZV01000055">
    <property type="protein sequence ID" value="SHJ94367.1"/>
    <property type="molecule type" value="Genomic_DNA"/>
</dbReference>
<reference evidence="3" key="1">
    <citation type="submission" date="2016-11" db="EMBL/GenBank/DDBJ databases">
        <authorList>
            <person name="Varghese N."/>
            <person name="Submissions S."/>
        </authorList>
    </citation>
    <scope>NUCLEOTIDE SEQUENCE [LARGE SCALE GENOMIC DNA]</scope>
    <source>
        <strain evidence="3">DSM 17957</strain>
    </source>
</reference>
<dbReference type="RefSeq" id="WP_110942296.1">
    <property type="nucleotide sequence ID" value="NZ_FQZV01000055.1"/>
</dbReference>